<dbReference type="InterPro" id="IPR013325">
    <property type="entry name" value="RNA_pol_sigma_r2"/>
</dbReference>
<dbReference type="RefSeq" id="WP_344978602.1">
    <property type="nucleotide sequence ID" value="NZ_BAABFN010000004.1"/>
</dbReference>
<dbReference type="SUPFAM" id="SSF88946">
    <property type="entry name" value="Sigma2 domain of RNA polymerase sigma factors"/>
    <property type="match status" value="1"/>
</dbReference>
<dbReference type="SUPFAM" id="SSF88659">
    <property type="entry name" value="Sigma3 and sigma4 domains of RNA polymerase sigma factors"/>
    <property type="match status" value="1"/>
</dbReference>
<gene>
    <name evidence="7" type="ORF">GCM10023143_19090</name>
</gene>
<dbReference type="PANTHER" id="PTHR43133:SF46">
    <property type="entry name" value="RNA POLYMERASE SIGMA-70 FACTOR ECF SUBFAMILY"/>
    <property type="match status" value="1"/>
</dbReference>
<accession>A0ABP8FTF6</accession>
<reference evidence="8" key="1">
    <citation type="journal article" date="2019" name="Int. J. Syst. Evol. Microbiol.">
        <title>The Global Catalogue of Microorganisms (GCM) 10K type strain sequencing project: providing services to taxonomists for standard genome sequencing and annotation.</title>
        <authorList>
            <consortium name="The Broad Institute Genomics Platform"/>
            <consortium name="The Broad Institute Genome Sequencing Center for Infectious Disease"/>
            <person name="Wu L."/>
            <person name="Ma J."/>
        </authorList>
    </citation>
    <scope>NUCLEOTIDE SEQUENCE [LARGE SCALE GENOMIC DNA]</scope>
    <source>
        <strain evidence="8">JCM 17664</strain>
    </source>
</reference>
<dbReference type="InterPro" id="IPR014284">
    <property type="entry name" value="RNA_pol_sigma-70_dom"/>
</dbReference>
<protein>
    <submittedName>
        <fullName evidence="7">Sigma-70 family RNA polymerase sigma factor</fullName>
    </submittedName>
</protein>
<dbReference type="Pfam" id="PF08281">
    <property type="entry name" value="Sigma70_r4_2"/>
    <property type="match status" value="1"/>
</dbReference>
<keyword evidence="8" id="KW-1185">Reference proteome</keyword>
<evidence type="ECO:0000259" key="6">
    <source>
        <dbReference type="Pfam" id="PF08281"/>
    </source>
</evidence>
<dbReference type="InterPro" id="IPR013249">
    <property type="entry name" value="RNA_pol_sigma70_r4_t2"/>
</dbReference>
<organism evidence="7 8">
    <name type="scientific">Compostibacter hankyongensis</name>
    <dbReference type="NCBI Taxonomy" id="1007089"/>
    <lineage>
        <taxon>Bacteria</taxon>
        <taxon>Pseudomonadati</taxon>
        <taxon>Bacteroidota</taxon>
        <taxon>Chitinophagia</taxon>
        <taxon>Chitinophagales</taxon>
        <taxon>Chitinophagaceae</taxon>
        <taxon>Compostibacter</taxon>
    </lineage>
</organism>
<sequence>MEYRQPAYEDTLLVAGCKRNDRVAQERLYRKYFELAYRICNRYTPQQNDTLAVVNEGFLKIFRHIAEWEPEKGQLGAWIRRILINTALDHIRSLHRSVAHSPLETAVHLQLNEEALDRITADELLKLVRSLPPVMQAVFNLYEVEGYSHKEIAGLMCITESTSRWHLTAAKKKLRNLFREGQSVVSG</sequence>
<evidence type="ECO:0000313" key="7">
    <source>
        <dbReference type="EMBL" id="GAA4310560.1"/>
    </source>
</evidence>
<evidence type="ECO:0000259" key="5">
    <source>
        <dbReference type="Pfam" id="PF04542"/>
    </source>
</evidence>
<keyword evidence="3" id="KW-0731">Sigma factor</keyword>
<name>A0ABP8FTF6_9BACT</name>
<comment type="similarity">
    <text evidence="1">Belongs to the sigma-70 factor family. ECF subfamily.</text>
</comment>
<dbReference type="InterPro" id="IPR013324">
    <property type="entry name" value="RNA_pol_sigma_r3/r4-like"/>
</dbReference>
<dbReference type="Gene3D" id="1.10.1740.10">
    <property type="match status" value="1"/>
</dbReference>
<keyword evidence="4" id="KW-0804">Transcription</keyword>
<dbReference type="InterPro" id="IPR039425">
    <property type="entry name" value="RNA_pol_sigma-70-like"/>
</dbReference>
<comment type="caution">
    <text evidence="7">The sequence shown here is derived from an EMBL/GenBank/DDBJ whole genome shotgun (WGS) entry which is preliminary data.</text>
</comment>
<feature type="domain" description="RNA polymerase sigma factor 70 region 4 type 2" evidence="6">
    <location>
        <begin position="122"/>
        <end position="174"/>
    </location>
</feature>
<dbReference type="InterPro" id="IPR036388">
    <property type="entry name" value="WH-like_DNA-bd_sf"/>
</dbReference>
<keyword evidence="2" id="KW-0805">Transcription regulation</keyword>
<dbReference type="NCBIfam" id="TIGR02937">
    <property type="entry name" value="sigma70-ECF"/>
    <property type="match status" value="1"/>
</dbReference>
<evidence type="ECO:0000313" key="8">
    <source>
        <dbReference type="Proteomes" id="UP001501207"/>
    </source>
</evidence>
<evidence type="ECO:0000256" key="2">
    <source>
        <dbReference type="ARBA" id="ARBA00023015"/>
    </source>
</evidence>
<evidence type="ECO:0000256" key="3">
    <source>
        <dbReference type="ARBA" id="ARBA00023082"/>
    </source>
</evidence>
<evidence type="ECO:0000256" key="1">
    <source>
        <dbReference type="ARBA" id="ARBA00010641"/>
    </source>
</evidence>
<dbReference type="Proteomes" id="UP001501207">
    <property type="component" value="Unassembled WGS sequence"/>
</dbReference>
<dbReference type="EMBL" id="BAABFN010000004">
    <property type="protein sequence ID" value="GAA4310560.1"/>
    <property type="molecule type" value="Genomic_DNA"/>
</dbReference>
<dbReference type="Pfam" id="PF04542">
    <property type="entry name" value="Sigma70_r2"/>
    <property type="match status" value="1"/>
</dbReference>
<dbReference type="PANTHER" id="PTHR43133">
    <property type="entry name" value="RNA POLYMERASE ECF-TYPE SIGMA FACTO"/>
    <property type="match status" value="1"/>
</dbReference>
<feature type="domain" description="RNA polymerase sigma-70 region 2" evidence="5">
    <location>
        <begin position="28"/>
        <end position="96"/>
    </location>
</feature>
<dbReference type="Gene3D" id="1.10.10.10">
    <property type="entry name" value="Winged helix-like DNA-binding domain superfamily/Winged helix DNA-binding domain"/>
    <property type="match status" value="1"/>
</dbReference>
<dbReference type="InterPro" id="IPR007627">
    <property type="entry name" value="RNA_pol_sigma70_r2"/>
</dbReference>
<proteinExistence type="inferred from homology"/>
<evidence type="ECO:0000256" key="4">
    <source>
        <dbReference type="ARBA" id="ARBA00023163"/>
    </source>
</evidence>